<dbReference type="EMBL" id="JQCQ01000018">
    <property type="protein sequence ID" value="KRO24937.1"/>
    <property type="molecule type" value="Genomic_DNA"/>
</dbReference>
<dbReference type="OrthoDB" id="6309046at2"/>
<dbReference type="RefSeq" id="WP_057799537.1">
    <property type="nucleotide sequence ID" value="NZ_BJZZ01000017.1"/>
</dbReference>
<dbReference type="InterPro" id="IPR038732">
    <property type="entry name" value="HpyO/CreE_NAD-binding"/>
</dbReference>
<dbReference type="AlphaFoldDB" id="A0A0R2NGJ8"/>
<evidence type="ECO:0000313" key="3">
    <source>
        <dbReference type="Proteomes" id="UP000051249"/>
    </source>
</evidence>
<evidence type="ECO:0000313" key="2">
    <source>
        <dbReference type="EMBL" id="KRO24937.1"/>
    </source>
</evidence>
<comment type="caution">
    <text evidence="2">The sequence shown here is derived from an EMBL/GenBank/DDBJ whole genome shotgun (WGS) entry which is preliminary data.</text>
</comment>
<name>A0A0R2NGJ8_9LACO</name>
<evidence type="ECO:0000259" key="1">
    <source>
        <dbReference type="Pfam" id="PF13454"/>
    </source>
</evidence>
<proteinExistence type="predicted"/>
<feature type="domain" description="FAD-dependent urate hydroxylase HpyO/Asp monooxygenase CreE-like FAD/NAD(P)-binding" evidence="1">
    <location>
        <begin position="4"/>
        <end position="184"/>
    </location>
</feature>
<protein>
    <submittedName>
        <fullName evidence="2">FAD(NAD)-dependent oxidoreductase</fullName>
    </submittedName>
</protein>
<keyword evidence="3" id="KW-1185">Reference proteome</keyword>
<reference evidence="2 3" key="1">
    <citation type="journal article" date="2015" name="Genome Announc.">
        <title>Expanding the biotechnology potential of lactobacilli through comparative genomics of 213 strains and associated genera.</title>
        <authorList>
            <person name="Sun Z."/>
            <person name="Harris H.M."/>
            <person name="McCann A."/>
            <person name="Guo C."/>
            <person name="Argimon S."/>
            <person name="Zhang W."/>
            <person name="Yang X."/>
            <person name="Jeffery I.B."/>
            <person name="Cooney J.C."/>
            <person name="Kagawa T.F."/>
            <person name="Liu W."/>
            <person name="Song Y."/>
            <person name="Salvetti E."/>
            <person name="Wrobel A."/>
            <person name="Rasinkangas P."/>
            <person name="Parkhill J."/>
            <person name="Rea M.C."/>
            <person name="O'Sullivan O."/>
            <person name="Ritari J."/>
            <person name="Douillard F.P."/>
            <person name="Paul Ross R."/>
            <person name="Yang R."/>
            <person name="Briner A.E."/>
            <person name="Felis G.E."/>
            <person name="de Vos W.M."/>
            <person name="Barrangou R."/>
            <person name="Klaenhammer T.R."/>
            <person name="Caufield P.W."/>
            <person name="Cui Y."/>
            <person name="Zhang H."/>
            <person name="O'Toole P.W."/>
        </authorList>
    </citation>
    <scope>NUCLEOTIDE SEQUENCE [LARGE SCALE GENOMIC DNA]</scope>
    <source>
        <strain evidence="2 3">DSM 23026</strain>
    </source>
</reference>
<dbReference type="PANTHER" id="PTHR40254:SF1">
    <property type="entry name" value="BLR0577 PROTEIN"/>
    <property type="match status" value="1"/>
</dbReference>
<accession>A0A0R2NGJ8</accession>
<dbReference type="PATRIC" id="fig|480391.4.peg.510"/>
<dbReference type="InterPro" id="IPR052189">
    <property type="entry name" value="L-asp_N-monooxygenase_NS-form"/>
</dbReference>
<dbReference type="Pfam" id="PF13454">
    <property type="entry name" value="NAD_binding_9"/>
    <property type="match status" value="1"/>
</dbReference>
<organism evidence="2 3">
    <name type="scientific">Pediococcus argentinicus</name>
    <dbReference type="NCBI Taxonomy" id="480391"/>
    <lineage>
        <taxon>Bacteria</taxon>
        <taxon>Bacillati</taxon>
        <taxon>Bacillota</taxon>
        <taxon>Bacilli</taxon>
        <taxon>Lactobacillales</taxon>
        <taxon>Lactobacillaceae</taxon>
        <taxon>Pediococcus</taxon>
    </lineage>
</organism>
<sequence>MEIALIGAGPRNLMALERVISWAAKNQWQEHLLIHIFDPFGIAGRVWNPNQNHEFKMNSLAAKITLYTDSSVEINGPIEGGPTLLQWAQQFGIQFINSESFKRSNLLIQEIEQMNQGSYASRALFGVYQQWFYQKQLLRLPSNITVQLHEELITNVQRTEEQHFIVISESAAYDVNAISAALGEGTNQPTSEQRQLSEYAQDNDLTYVPIAYPSEVDLDDIEPRDHVIIRGLGLSFIDYLSELTERRGGQFIRNENGDLSYKRSGDEPTIYASSRKGLPYHARGRDEKLVGELYPKHFLTDRFVNQMIADKTQISGDQFLQLVFSEVEYTYYIRLMEPRLSDDQLIAFKQELRASSKDFKPILDKYSISNDERLDWKILANPLPNVKDTLAFTDFLKKYLQQDIDMAKAGNKTNPFTSAMEKLRELRSNIRKVVSFNLISNDDYIRIFLNYFNALNSFLAVGPPIFRIEQILALIKSSVLTLIGPDMIIETENGHFTTYSKRLNDVRYEANVLIEGRLPSPNASHTRNKLVKNIVSSGLGRPYSLILANGEQYTTGALDVTVDTAELIDKQGIPVSNFFVWGLSTEQRHWLTNGAPIPGVNDVRLRMADKIAELIDGIIE</sequence>
<dbReference type="PANTHER" id="PTHR40254">
    <property type="entry name" value="BLR0577 PROTEIN"/>
    <property type="match status" value="1"/>
</dbReference>
<dbReference type="Proteomes" id="UP000051249">
    <property type="component" value="Unassembled WGS sequence"/>
</dbReference>
<gene>
    <name evidence="2" type="ORF">IV88_GL000503</name>
</gene>